<evidence type="ECO:0000256" key="1">
    <source>
        <dbReference type="ARBA" id="ARBA00022701"/>
    </source>
</evidence>
<dbReference type="PANTHER" id="PTHR24115">
    <property type="entry name" value="KINESIN-RELATED"/>
    <property type="match status" value="1"/>
</dbReference>
<dbReference type="SMART" id="SM00129">
    <property type="entry name" value="KISc"/>
    <property type="match status" value="1"/>
</dbReference>
<feature type="compositionally biased region" description="Polar residues" evidence="8">
    <location>
        <begin position="708"/>
        <end position="717"/>
    </location>
</feature>
<evidence type="ECO:0000256" key="4">
    <source>
        <dbReference type="ARBA" id="ARBA00023175"/>
    </source>
</evidence>
<comment type="caution">
    <text evidence="10">The sequence shown here is derived from an EMBL/GenBank/DDBJ whole genome shotgun (WGS) entry which is preliminary data.</text>
</comment>
<keyword evidence="3 5" id="KW-0067">ATP-binding</keyword>
<dbReference type="SUPFAM" id="SSF52540">
    <property type="entry name" value="P-loop containing nucleoside triphosphate hydrolases"/>
    <property type="match status" value="1"/>
</dbReference>
<evidence type="ECO:0000256" key="7">
    <source>
        <dbReference type="SAM" id="Coils"/>
    </source>
</evidence>
<feature type="compositionally biased region" description="Acidic residues" evidence="8">
    <location>
        <begin position="921"/>
        <end position="936"/>
    </location>
</feature>
<evidence type="ECO:0000256" key="6">
    <source>
        <dbReference type="RuleBase" id="RU000394"/>
    </source>
</evidence>
<feature type="compositionally biased region" description="Acidic residues" evidence="8">
    <location>
        <begin position="737"/>
        <end position="749"/>
    </location>
</feature>
<protein>
    <recommendedName>
        <fullName evidence="6">Kinesin-like protein</fullName>
    </recommendedName>
</protein>
<dbReference type="EMBL" id="JANIEX010000433">
    <property type="protein sequence ID" value="KAJ3567150.1"/>
    <property type="molecule type" value="Genomic_DNA"/>
</dbReference>
<dbReference type="Gene3D" id="3.40.850.10">
    <property type="entry name" value="Kinesin motor domain"/>
    <property type="match status" value="1"/>
</dbReference>
<dbReference type="PRINTS" id="PR00380">
    <property type="entry name" value="KINESINHEAVY"/>
</dbReference>
<dbReference type="GO" id="GO:0016887">
    <property type="term" value="F:ATP hydrolysis activity"/>
    <property type="evidence" value="ECO:0007669"/>
    <property type="project" value="TreeGrafter"/>
</dbReference>
<accession>A0AAD5VTM8</accession>
<feature type="compositionally biased region" description="Acidic residues" evidence="8">
    <location>
        <begin position="719"/>
        <end position="729"/>
    </location>
</feature>
<dbReference type="InterPro" id="IPR001752">
    <property type="entry name" value="Kinesin_motor_dom"/>
</dbReference>
<gene>
    <name evidence="10" type="ORF">NP233_g6547</name>
</gene>
<evidence type="ECO:0000259" key="9">
    <source>
        <dbReference type="PROSITE" id="PS50067"/>
    </source>
</evidence>
<dbReference type="GO" id="GO:0005871">
    <property type="term" value="C:kinesin complex"/>
    <property type="evidence" value="ECO:0007669"/>
    <property type="project" value="TreeGrafter"/>
</dbReference>
<comment type="similarity">
    <text evidence="5 6">Belongs to the TRAFAC class myosin-kinesin ATPase superfamily. Kinesin family.</text>
</comment>
<keyword evidence="4 5" id="KW-0505">Motor protein</keyword>
<feature type="region of interest" description="Disordered" evidence="8">
    <location>
        <begin position="1"/>
        <end position="91"/>
    </location>
</feature>
<reference evidence="10" key="1">
    <citation type="submission" date="2022-07" db="EMBL/GenBank/DDBJ databases">
        <title>Genome Sequence of Leucocoprinus birnbaumii.</title>
        <authorList>
            <person name="Buettner E."/>
        </authorList>
    </citation>
    <scope>NUCLEOTIDE SEQUENCE</scope>
    <source>
        <strain evidence="10">VT141</strain>
    </source>
</reference>
<dbReference type="InterPro" id="IPR027640">
    <property type="entry name" value="Kinesin-like_fam"/>
</dbReference>
<feature type="compositionally biased region" description="Acidic residues" evidence="8">
    <location>
        <begin position="784"/>
        <end position="838"/>
    </location>
</feature>
<dbReference type="InterPro" id="IPR019821">
    <property type="entry name" value="Kinesin_motor_CS"/>
</dbReference>
<dbReference type="InterPro" id="IPR027417">
    <property type="entry name" value="P-loop_NTPase"/>
</dbReference>
<dbReference type="GO" id="GO:0008017">
    <property type="term" value="F:microtubule binding"/>
    <property type="evidence" value="ECO:0007669"/>
    <property type="project" value="InterPro"/>
</dbReference>
<evidence type="ECO:0000256" key="2">
    <source>
        <dbReference type="ARBA" id="ARBA00022741"/>
    </source>
</evidence>
<evidence type="ECO:0000313" key="10">
    <source>
        <dbReference type="EMBL" id="KAJ3567150.1"/>
    </source>
</evidence>
<dbReference type="GO" id="GO:0005524">
    <property type="term" value="F:ATP binding"/>
    <property type="evidence" value="ECO:0007669"/>
    <property type="project" value="UniProtKB-UniRule"/>
</dbReference>
<dbReference type="GO" id="GO:0007018">
    <property type="term" value="P:microtubule-based movement"/>
    <property type="evidence" value="ECO:0007669"/>
    <property type="project" value="InterPro"/>
</dbReference>
<keyword evidence="2 5" id="KW-0547">Nucleotide-binding</keyword>
<name>A0AAD5VTM8_9AGAR</name>
<proteinExistence type="inferred from homology"/>
<feature type="compositionally biased region" description="Low complexity" evidence="8">
    <location>
        <begin position="843"/>
        <end position="859"/>
    </location>
</feature>
<evidence type="ECO:0000256" key="3">
    <source>
        <dbReference type="ARBA" id="ARBA00022840"/>
    </source>
</evidence>
<dbReference type="GO" id="GO:0005874">
    <property type="term" value="C:microtubule"/>
    <property type="evidence" value="ECO:0007669"/>
    <property type="project" value="UniProtKB-KW"/>
</dbReference>
<keyword evidence="11" id="KW-1185">Reference proteome</keyword>
<feature type="binding site" evidence="5">
    <location>
        <begin position="189"/>
        <end position="196"/>
    </location>
    <ligand>
        <name>ATP</name>
        <dbReference type="ChEBI" id="CHEBI:30616"/>
    </ligand>
</feature>
<feature type="compositionally biased region" description="Basic and acidic residues" evidence="8">
    <location>
        <begin position="881"/>
        <end position="898"/>
    </location>
</feature>
<keyword evidence="1 6" id="KW-0493">Microtubule</keyword>
<evidence type="ECO:0000256" key="8">
    <source>
        <dbReference type="SAM" id="MobiDB-lite"/>
    </source>
</evidence>
<organism evidence="10 11">
    <name type="scientific">Leucocoprinus birnbaumii</name>
    <dbReference type="NCBI Taxonomy" id="56174"/>
    <lineage>
        <taxon>Eukaryota</taxon>
        <taxon>Fungi</taxon>
        <taxon>Dikarya</taxon>
        <taxon>Basidiomycota</taxon>
        <taxon>Agaricomycotina</taxon>
        <taxon>Agaricomycetes</taxon>
        <taxon>Agaricomycetidae</taxon>
        <taxon>Agaricales</taxon>
        <taxon>Agaricineae</taxon>
        <taxon>Agaricaceae</taxon>
        <taxon>Leucocoprinus</taxon>
    </lineage>
</organism>
<dbReference type="PROSITE" id="PS00411">
    <property type="entry name" value="KINESIN_MOTOR_1"/>
    <property type="match status" value="1"/>
</dbReference>
<feature type="domain" description="Kinesin motor" evidence="9">
    <location>
        <begin position="94"/>
        <end position="546"/>
    </location>
</feature>
<feature type="compositionally biased region" description="Low complexity" evidence="8">
    <location>
        <begin position="41"/>
        <end position="54"/>
    </location>
</feature>
<dbReference type="InterPro" id="IPR036961">
    <property type="entry name" value="Kinesin_motor_dom_sf"/>
</dbReference>
<dbReference type="GO" id="GO:0003777">
    <property type="term" value="F:microtubule motor activity"/>
    <property type="evidence" value="ECO:0007669"/>
    <property type="project" value="InterPro"/>
</dbReference>
<keyword evidence="7" id="KW-0175">Coiled coil</keyword>
<dbReference type="Pfam" id="PF00225">
    <property type="entry name" value="Kinesin"/>
    <property type="match status" value="1"/>
</dbReference>
<dbReference type="PANTHER" id="PTHR24115:SF1008">
    <property type="entry name" value="KINESIN-LIKE PROTEIN SUBITO"/>
    <property type="match status" value="1"/>
</dbReference>
<evidence type="ECO:0000256" key="5">
    <source>
        <dbReference type="PROSITE-ProRule" id="PRU00283"/>
    </source>
</evidence>
<feature type="coiled-coil region" evidence="7">
    <location>
        <begin position="629"/>
        <end position="675"/>
    </location>
</feature>
<dbReference type="AlphaFoldDB" id="A0AAD5VTM8"/>
<feature type="region of interest" description="Disordered" evidence="8">
    <location>
        <begin position="707"/>
        <end position="937"/>
    </location>
</feature>
<feature type="compositionally biased region" description="Polar residues" evidence="8">
    <location>
        <begin position="1"/>
        <end position="24"/>
    </location>
</feature>
<dbReference type="Proteomes" id="UP001213000">
    <property type="component" value="Unassembled WGS sequence"/>
</dbReference>
<dbReference type="GO" id="GO:0005634">
    <property type="term" value="C:nucleus"/>
    <property type="evidence" value="ECO:0007669"/>
    <property type="project" value="TreeGrafter"/>
</dbReference>
<dbReference type="PROSITE" id="PS50067">
    <property type="entry name" value="KINESIN_MOTOR_2"/>
    <property type="match status" value="1"/>
</dbReference>
<sequence length="985" mass="109962">MATRASARNNKTPSIIPATQTTRSTRTKAPASSKTPPPTAAPATTKRTTATRKPLSSRSNSTVVSDGASKAKAKPASTRKNAKTPTIPDSDREPIMAYLRIRPHLGEDEPISVPYLTPLSDTSVRMTEPQDNATNKARFRTSTISGSSLYTFSHVFPPETTQFDFFSKTTLPLVRDVLQGQNGLLFTYGVTNSGKTYTVQGGNTRGSAGILPRTLDVIFNSIEGLQGDGKYRPVRLYGIEPADDSDTDLPQMSTEPGLAEVLGQLDSSSESDSDMDPTTIKVDRNYEYTVWLSYVEVYNEKIYDLLDSVKDEPSGRQPTPRATADPKFLLMRKALPLRPSPAADNCDAEVNGKYISGLRQFRITSAAQAKSIVKLGQLHRRVFGTLANHQSSRSHGMVIIKIVRGHRGEKDDPTSLQVSRLTLVDLAGSERTKHTHTTGDRLKEAGNINKSLMVLGQCMEVMRSNQKKLALSLAHEGSGKDGRMDTRDVRTTLAVIPFRHSKLTECLMDYFIGEGRAVMIVNVNPYDTGYDENSHVMKFSALAREVYITHAPAPVHKVPSIGPGKLQGQKLKDLNPITMNDPAVNPNPFRRKVTITMGKKSEAVLEVVEEDEPQEDLEDFDDEPSNPLIDALFDEVEDLRMKLFEAEMRCAIIEAETREEVMREMEDRMRLMEDKYSRRLMSELEQNELKTDAKIDMLHKAGLFGSPMKQQQYTAPTFSDEEEDDEAADVEMSLINQDDDDEAGDDEEMSLSSPLAEKFTKKSKPARATAKNTPSKQATKDLSLEDDDDTEMEDLTEEEEEDADNELLDLEAEEEEEDEEEEDDEYVDDDDDDDDYEEERMPTKTSSSKSTRSSIGKSKAPASGKQEPTQDSKKSKQPRVSRIERDLKELSIKDKAPIDPDDSITVLPKKSKKTKKIVIDSDSEEERQKDEDDDEVPTIPVVKKKRQLGKKPIMTMDHIERVTWEVEKKAANTQGSRAVRRLTGN</sequence>
<evidence type="ECO:0000313" key="11">
    <source>
        <dbReference type="Proteomes" id="UP001213000"/>
    </source>
</evidence>